<comment type="catalytic activity">
    <reaction evidence="4 5">
        <text>an acyl phosphate + H2O = a carboxylate + phosphate + H(+)</text>
        <dbReference type="Rhea" id="RHEA:14965"/>
        <dbReference type="ChEBI" id="CHEBI:15377"/>
        <dbReference type="ChEBI" id="CHEBI:15378"/>
        <dbReference type="ChEBI" id="CHEBI:29067"/>
        <dbReference type="ChEBI" id="CHEBI:43474"/>
        <dbReference type="ChEBI" id="CHEBI:59918"/>
        <dbReference type="EC" id="3.6.1.7"/>
    </reaction>
</comment>
<accession>A0ABV8VVD1</accession>
<feature type="domain" description="Acylphosphatase-like" evidence="7">
    <location>
        <begin position="3"/>
        <end position="91"/>
    </location>
</feature>
<dbReference type="EC" id="3.6.1.7" evidence="2 5"/>
<evidence type="ECO:0000256" key="2">
    <source>
        <dbReference type="ARBA" id="ARBA00012150"/>
    </source>
</evidence>
<dbReference type="InterPro" id="IPR017968">
    <property type="entry name" value="Acylphosphatase_CS"/>
</dbReference>
<proteinExistence type="inferred from homology"/>
<dbReference type="PROSITE" id="PS00150">
    <property type="entry name" value="ACYLPHOSPHATASE_1"/>
    <property type="match status" value="1"/>
</dbReference>
<protein>
    <recommendedName>
        <fullName evidence="3 5">acylphosphatase</fullName>
        <ecNumber evidence="2 5">3.6.1.7</ecNumber>
    </recommendedName>
</protein>
<evidence type="ECO:0000256" key="4">
    <source>
        <dbReference type="ARBA" id="ARBA00047645"/>
    </source>
</evidence>
<feature type="active site" evidence="5">
    <location>
        <position position="18"/>
    </location>
</feature>
<evidence type="ECO:0000256" key="6">
    <source>
        <dbReference type="RuleBase" id="RU004168"/>
    </source>
</evidence>
<evidence type="ECO:0000259" key="7">
    <source>
        <dbReference type="PROSITE" id="PS51160"/>
    </source>
</evidence>
<reference evidence="9" key="1">
    <citation type="journal article" date="2019" name="Int. J. Syst. Evol. Microbiol.">
        <title>The Global Catalogue of Microorganisms (GCM) 10K type strain sequencing project: providing services to taxonomists for standard genome sequencing and annotation.</title>
        <authorList>
            <consortium name="The Broad Institute Genomics Platform"/>
            <consortium name="The Broad Institute Genome Sequencing Center for Infectious Disease"/>
            <person name="Wu L."/>
            <person name="Ma J."/>
        </authorList>
    </citation>
    <scope>NUCLEOTIDE SEQUENCE [LARGE SCALE GENOMIC DNA]</scope>
    <source>
        <strain evidence="9">KACC 14058</strain>
    </source>
</reference>
<evidence type="ECO:0000256" key="3">
    <source>
        <dbReference type="ARBA" id="ARBA00015991"/>
    </source>
</evidence>
<dbReference type="PANTHER" id="PTHR47268">
    <property type="entry name" value="ACYLPHOSPHATASE"/>
    <property type="match status" value="1"/>
</dbReference>
<evidence type="ECO:0000313" key="9">
    <source>
        <dbReference type="Proteomes" id="UP001595880"/>
    </source>
</evidence>
<dbReference type="InterPro" id="IPR036046">
    <property type="entry name" value="Acylphosphatase-like_dom_sf"/>
</dbReference>
<dbReference type="PROSITE" id="PS51160">
    <property type="entry name" value="ACYLPHOSPHATASE_3"/>
    <property type="match status" value="1"/>
</dbReference>
<gene>
    <name evidence="8" type="ORF">ACFOZ1_07210</name>
</gene>
<organism evidence="8 9">
    <name type="scientific">Gracilibacillus marinus</name>
    <dbReference type="NCBI Taxonomy" id="630535"/>
    <lineage>
        <taxon>Bacteria</taxon>
        <taxon>Bacillati</taxon>
        <taxon>Bacillota</taxon>
        <taxon>Bacilli</taxon>
        <taxon>Bacillales</taxon>
        <taxon>Bacillaceae</taxon>
        <taxon>Gracilibacillus</taxon>
    </lineage>
</organism>
<evidence type="ECO:0000256" key="1">
    <source>
        <dbReference type="ARBA" id="ARBA00005614"/>
    </source>
</evidence>
<keyword evidence="9" id="KW-1185">Reference proteome</keyword>
<dbReference type="PANTHER" id="PTHR47268:SF4">
    <property type="entry name" value="ACYLPHOSPHATASE"/>
    <property type="match status" value="1"/>
</dbReference>
<dbReference type="SUPFAM" id="SSF54975">
    <property type="entry name" value="Acylphosphatase/BLUF domain-like"/>
    <property type="match status" value="1"/>
</dbReference>
<sequence>METKHLIVSGKVQGVGFRSFTQQTASKYNIVGTVKNLEDGNVEIVAQGTGEDITLFIKKIHKGPFWFAKVTNVEISDIDKTIEDKSFSIIY</sequence>
<dbReference type="InterPro" id="IPR020456">
    <property type="entry name" value="Acylphosphatase"/>
</dbReference>
<dbReference type="Pfam" id="PF00708">
    <property type="entry name" value="Acylphosphatase"/>
    <property type="match status" value="1"/>
</dbReference>
<dbReference type="InterPro" id="IPR001792">
    <property type="entry name" value="Acylphosphatase-like_dom"/>
</dbReference>
<evidence type="ECO:0000313" key="8">
    <source>
        <dbReference type="EMBL" id="MFC4387601.1"/>
    </source>
</evidence>
<dbReference type="Proteomes" id="UP001595880">
    <property type="component" value="Unassembled WGS sequence"/>
</dbReference>
<evidence type="ECO:0000256" key="5">
    <source>
        <dbReference type="PROSITE-ProRule" id="PRU00520"/>
    </source>
</evidence>
<dbReference type="EMBL" id="JBHSDV010000001">
    <property type="protein sequence ID" value="MFC4387601.1"/>
    <property type="molecule type" value="Genomic_DNA"/>
</dbReference>
<dbReference type="Gene3D" id="3.30.70.100">
    <property type="match status" value="1"/>
</dbReference>
<comment type="similarity">
    <text evidence="1 6">Belongs to the acylphosphatase family.</text>
</comment>
<comment type="caution">
    <text evidence="8">The sequence shown here is derived from an EMBL/GenBank/DDBJ whole genome shotgun (WGS) entry which is preliminary data.</text>
</comment>
<dbReference type="RefSeq" id="WP_390197667.1">
    <property type="nucleotide sequence ID" value="NZ_JBHSDV010000001.1"/>
</dbReference>
<feature type="active site" evidence="5">
    <location>
        <position position="36"/>
    </location>
</feature>
<name>A0ABV8VVD1_9BACI</name>
<keyword evidence="5" id="KW-0378">Hydrolase</keyword>